<evidence type="ECO:0000313" key="4">
    <source>
        <dbReference type="Proteomes" id="UP000078546"/>
    </source>
</evidence>
<gene>
    <name evidence="3" type="ORF">POVCU1_021070</name>
    <name evidence="2" type="ORF">POVCU2_0023330</name>
</gene>
<evidence type="ECO:0000313" key="2">
    <source>
        <dbReference type="EMBL" id="SBS83878.1"/>
    </source>
</evidence>
<dbReference type="Proteomes" id="UP000078560">
    <property type="component" value="Unassembled WGS sequence"/>
</dbReference>
<dbReference type="EMBL" id="FLQU01000316">
    <property type="protein sequence ID" value="SBS83878.1"/>
    <property type="molecule type" value="Genomic_DNA"/>
</dbReference>
<name>A0A1A8VX02_PLAOA</name>
<dbReference type="Proteomes" id="UP000078546">
    <property type="component" value="Unassembled WGS sequence"/>
</dbReference>
<dbReference type="EMBL" id="FLQV01000391">
    <property type="protein sequence ID" value="SBS91712.1"/>
    <property type="molecule type" value="Genomic_DNA"/>
</dbReference>
<evidence type="ECO:0000313" key="3">
    <source>
        <dbReference type="EMBL" id="SBS91712.1"/>
    </source>
</evidence>
<evidence type="ECO:0000313" key="5">
    <source>
        <dbReference type="Proteomes" id="UP000078560"/>
    </source>
</evidence>
<dbReference type="AlphaFoldDB" id="A0A1A8VX02"/>
<accession>A0A1A8VX02</accession>
<sequence>MTNSLCFGFSGLSIFEVISKSSLQMGRTNVVVKKRCLHGRITGVAGVYWGKCPQNSDKAEKGDQGIGETKEQKQCK</sequence>
<reference evidence="4 5" key="2">
    <citation type="submission" date="2016-05" db="EMBL/GenBank/DDBJ databases">
        <authorList>
            <person name="Naeem Raeece"/>
        </authorList>
    </citation>
    <scope>NUCLEOTIDE SEQUENCE [LARGE SCALE GENOMIC DNA]</scope>
</reference>
<reference evidence="2" key="1">
    <citation type="submission" date="2016-05" db="EMBL/GenBank/DDBJ databases">
        <authorList>
            <person name="Lavstsen T."/>
            <person name="Jespersen J.S."/>
        </authorList>
    </citation>
    <scope>NUCLEOTIDE SEQUENCE [LARGE SCALE GENOMIC DNA]</scope>
</reference>
<feature type="region of interest" description="Disordered" evidence="1">
    <location>
        <begin position="54"/>
        <end position="76"/>
    </location>
</feature>
<proteinExistence type="predicted"/>
<organism evidence="2 5">
    <name type="scientific">Plasmodium ovale curtisi</name>
    <dbReference type="NCBI Taxonomy" id="864141"/>
    <lineage>
        <taxon>Eukaryota</taxon>
        <taxon>Sar</taxon>
        <taxon>Alveolata</taxon>
        <taxon>Apicomplexa</taxon>
        <taxon>Aconoidasida</taxon>
        <taxon>Haemosporida</taxon>
        <taxon>Plasmodiidae</taxon>
        <taxon>Plasmodium</taxon>
        <taxon>Plasmodium (Plasmodium)</taxon>
    </lineage>
</organism>
<evidence type="ECO:0000256" key="1">
    <source>
        <dbReference type="SAM" id="MobiDB-lite"/>
    </source>
</evidence>
<protein>
    <submittedName>
        <fullName evidence="2">Uncharacterized protein</fullName>
    </submittedName>
</protein>
<feature type="compositionally biased region" description="Basic and acidic residues" evidence="1">
    <location>
        <begin position="57"/>
        <end position="76"/>
    </location>
</feature>